<accession>A0A6H1ZJP0</accession>
<dbReference type="EMBL" id="MT144073">
    <property type="protein sequence ID" value="QJA48146.1"/>
    <property type="molecule type" value="Genomic_DNA"/>
</dbReference>
<protein>
    <submittedName>
        <fullName evidence="1">Uncharacterized protein</fullName>
    </submittedName>
</protein>
<dbReference type="EMBL" id="MT144592">
    <property type="protein sequence ID" value="QJH93865.1"/>
    <property type="molecule type" value="Genomic_DNA"/>
</dbReference>
<evidence type="ECO:0000313" key="1">
    <source>
        <dbReference type="EMBL" id="QJA48146.1"/>
    </source>
</evidence>
<organism evidence="1">
    <name type="scientific">viral metagenome</name>
    <dbReference type="NCBI Taxonomy" id="1070528"/>
    <lineage>
        <taxon>unclassified sequences</taxon>
        <taxon>metagenomes</taxon>
        <taxon>organismal metagenomes</taxon>
    </lineage>
</organism>
<gene>
    <name evidence="1" type="ORF">TM448A00842_0009</name>
    <name evidence="2" type="ORF">TM448B00141_0051</name>
</gene>
<dbReference type="AlphaFoldDB" id="A0A6H1ZJP0"/>
<reference evidence="1" key="1">
    <citation type="submission" date="2020-03" db="EMBL/GenBank/DDBJ databases">
        <title>The deep terrestrial virosphere.</title>
        <authorList>
            <person name="Holmfeldt K."/>
            <person name="Nilsson E."/>
            <person name="Simone D."/>
            <person name="Lopez-Fernandez M."/>
            <person name="Wu X."/>
            <person name="de Brujin I."/>
            <person name="Lundin D."/>
            <person name="Andersson A."/>
            <person name="Bertilsson S."/>
            <person name="Dopson M."/>
        </authorList>
    </citation>
    <scope>NUCLEOTIDE SEQUENCE</scope>
    <source>
        <strain evidence="1">TM448A00842</strain>
        <strain evidence="2">TM448B00141</strain>
    </source>
</reference>
<proteinExistence type="predicted"/>
<evidence type="ECO:0000313" key="2">
    <source>
        <dbReference type="EMBL" id="QJH93865.1"/>
    </source>
</evidence>
<sequence length="71" mass="7917">MQAIKMLKSLDEEKIPNGSIGEIFSGDDITKSGLHLAFFNGYQCFVYPSEVELLDHNHRLHLTGQNDAPGK</sequence>
<name>A0A6H1ZJP0_9ZZZZ</name>